<gene>
    <name evidence="2" type="ORF">AA0535_1938</name>
</gene>
<reference evidence="2" key="1">
    <citation type="submission" date="2013-04" db="EMBL/GenBank/DDBJ databases">
        <title>The genome sequencing project of 58 acetic acid bacteria.</title>
        <authorList>
            <person name="Okamoto-Kainuma A."/>
            <person name="Ishikawa M."/>
            <person name="Umino S."/>
            <person name="Koizumi Y."/>
            <person name="Shiwa Y."/>
            <person name="Yoshikawa H."/>
            <person name="Matsutani M."/>
            <person name="Matsushita K."/>
        </authorList>
    </citation>
    <scope>NUCLEOTIDE SEQUENCE</scope>
    <source>
        <strain evidence="2">NRIC 0535</strain>
    </source>
</reference>
<organism evidence="2 3">
    <name type="scientific">Asaia krungthepensis NRIC 0535</name>
    <dbReference type="NCBI Taxonomy" id="1307925"/>
    <lineage>
        <taxon>Bacteria</taxon>
        <taxon>Pseudomonadati</taxon>
        <taxon>Pseudomonadota</taxon>
        <taxon>Alphaproteobacteria</taxon>
        <taxon>Acetobacterales</taxon>
        <taxon>Acetobacteraceae</taxon>
        <taxon>Asaia</taxon>
    </lineage>
</organism>
<sequence>MIAPHDLTTFPETDWKNGQGRTRELARGDTQSGTWRVSLASIEGDGPFSSFPGLVRHLALASPGHLILSTAGDCPHHLDRAGAILSFDGSMTVTAACPSGPVMAFNLMASHGQPALLHAHETPFTLPHTLHFTLLPLRGPWHVAGHGPAFGPGSVLQGKSAAGDTPLNISPMAPSGPQAPLCLAALIPSP</sequence>
<dbReference type="PANTHER" id="PTHR37943:SF1">
    <property type="entry name" value="PROTEIN VES"/>
    <property type="match status" value="1"/>
</dbReference>
<dbReference type="Gene3D" id="2.60.120.10">
    <property type="entry name" value="Jelly Rolls"/>
    <property type="match status" value="1"/>
</dbReference>
<proteinExistence type="predicted"/>
<dbReference type="SUPFAM" id="SSF51182">
    <property type="entry name" value="RmlC-like cupins"/>
    <property type="match status" value="1"/>
</dbReference>
<evidence type="ECO:0000256" key="1">
    <source>
        <dbReference type="SAM" id="MobiDB-lite"/>
    </source>
</evidence>
<evidence type="ECO:0000313" key="2">
    <source>
        <dbReference type="EMBL" id="GBQ90016.1"/>
    </source>
</evidence>
<dbReference type="InterPro" id="IPR014710">
    <property type="entry name" value="RmlC-like_jellyroll"/>
</dbReference>
<dbReference type="Proteomes" id="UP001062776">
    <property type="component" value="Unassembled WGS sequence"/>
</dbReference>
<dbReference type="RefSeq" id="WP_264815827.1">
    <property type="nucleotide sequence ID" value="NZ_BAPV01000016.1"/>
</dbReference>
<dbReference type="EMBL" id="BAPV01000016">
    <property type="protein sequence ID" value="GBQ90016.1"/>
    <property type="molecule type" value="Genomic_DNA"/>
</dbReference>
<dbReference type="InterPro" id="IPR010282">
    <property type="entry name" value="Uncharacterised_HutD/Ves"/>
</dbReference>
<keyword evidence="3" id="KW-1185">Reference proteome</keyword>
<dbReference type="InterPro" id="IPR011051">
    <property type="entry name" value="RmlC_Cupin_sf"/>
</dbReference>
<feature type="region of interest" description="Disordered" evidence="1">
    <location>
        <begin position="1"/>
        <end position="29"/>
    </location>
</feature>
<accession>A0ABQ0Q3U2</accession>
<dbReference type="PANTHER" id="PTHR37943">
    <property type="entry name" value="PROTEIN VES"/>
    <property type="match status" value="1"/>
</dbReference>
<protein>
    <recommendedName>
        <fullName evidence="4">HutD family protein</fullName>
    </recommendedName>
</protein>
<dbReference type="Pfam" id="PF05962">
    <property type="entry name" value="HutD"/>
    <property type="match status" value="1"/>
</dbReference>
<comment type="caution">
    <text evidence="2">The sequence shown here is derived from an EMBL/GenBank/DDBJ whole genome shotgun (WGS) entry which is preliminary data.</text>
</comment>
<evidence type="ECO:0008006" key="4">
    <source>
        <dbReference type="Google" id="ProtNLM"/>
    </source>
</evidence>
<evidence type="ECO:0000313" key="3">
    <source>
        <dbReference type="Proteomes" id="UP001062776"/>
    </source>
</evidence>
<name>A0ABQ0Q3U2_9PROT</name>